<accession>A0A7W4K1E3</accession>
<dbReference type="InterPro" id="IPR009739">
    <property type="entry name" value="LprI-like_N"/>
</dbReference>
<keyword evidence="1" id="KW-0732">Signal</keyword>
<dbReference type="RefSeq" id="WP_183009735.1">
    <property type="nucleotide sequence ID" value="NZ_JABEQP010000010.1"/>
</dbReference>
<dbReference type="Pfam" id="PF07007">
    <property type="entry name" value="LprI"/>
    <property type="match status" value="1"/>
</dbReference>
<evidence type="ECO:0000256" key="1">
    <source>
        <dbReference type="SAM" id="SignalP"/>
    </source>
</evidence>
<feature type="domain" description="Lysozyme inhibitor LprI-like N-terminal" evidence="2">
    <location>
        <begin position="44"/>
        <end position="128"/>
    </location>
</feature>
<comment type="caution">
    <text evidence="3">The sequence shown here is derived from an EMBL/GenBank/DDBJ whole genome shotgun (WGS) entry which is preliminary data.</text>
</comment>
<feature type="chain" id="PRO_5030674402" evidence="1">
    <location>
        <begin position="29"/>
        <end position="148"/>
    </location>
</feature>
<evidence type="ECO:0000313" key="3">
    <source>
        <dbReference type="EMBL" id="MBB2198604.1"/>
    </source>
</evidence>
<reference evidence="3 4" key="1">
    <citation type="submission" date="2020-04" db="EMBL/GenBank/DDBJ databases">
        <title>Description of novel Gluconacetobacter.</title>
        <authorList>
            <person name="Sombolestani A."/>
        </authorList>
    </citation>
    <scope>NUCLEOTIDE SEQUENCE [LARGE SCALE GENOMIC DNA]</scope>
    <source>
        <strain evidence="3 4">LMG 22058</strain>
    </source>
</reference>
<dbReference type="AlphaFoldDB" id="A0A7W4K1E3"/>
<name>A0A7W4K1E3_9PROT</name>
<sequence length="148" mass="16215">MLSQRRKSSAFRAMFLLALLGGMASAHAQHMNAADAPCRAMTQNHPLVACLAAAEKQADLQRASTYRQITDAVTSQTRMELDRSERAWTAYRDAFCDTEYDSFAGGSGGPPARLACLEALTRHHIADLQTAFHWRVEKFGGTALSNTP</sequence>
<feature type="signal peptide" evidence="1">
    <location>
        <begin position="1"/>
        <end position="28"/>
    </location>
</feature>
<gene>
    <name evidence="3" type="ORF">HLH44_14260</name>
</gene>
<dbReference type="Proteomes" id="UP000530320">
    <property type="component" value="Unassembled WGS sequence"/>
</dbReference>
<protein>
    <submittedName>
        <fullName evidence="3">DUF1311 domain-containing protein</fullName>
    </submittedName>
</protein>
<evidence type="ECO:0000259" key="2">
    <source>
        <dbReference type="Pfam" id="PF07007"/>
    </source>
</evidence>
<organism evidence="3 4">
    <name type="scientific">Gluconacetobacter dulcium</name>
    <dbReference type="NCBI Taxonomy" id="2729096"/>
    <lineage>
        <taxon>Bacteria</taxon>
        <taxon>Pseudomonadati</taxon>
        <taxon>Pseudomonadota</taxon>
        <taxon>Alphaproteobacteria</taxon>
        <taxon>Acetobacterales</taxon>
        <taxon>Acetobacteraceae</taxon>
        <taxon>Gluconacetobacter</taxon>
    </lineage>
</organism>
<evidence type="ECO:0000313" key="4">
    <source>
        <dbReference type="Proteomes" id="UP000530320"/>
    </source>
</evidence>
<dbReference type="Gene3D" id="1.20.1270.180">
    <property type="match status" value="1"/>
</dbReference>
<dbReference type="EMBL" id="JABEQP010000010">
    <property type="protein sequence ID" value="MBB2198604.1"/>
    <property type="molecule type" value="Genomic_DNA"/>
</dbReference>
<proteinExistence type="predicted"/>